<evidence type="ECO:0000256" key="7">
    <source>
        <dbReference type="SAM" id="MobiDB-lite"/>
    </source>
</evidence>
<keyword evidence="5" id="KW-0804">Transcription</keyword>
<dbReference type="Proteomes" id="UP000281553">
    <property type="component" value="Unassembled WGS sequence"/>
</dbReference>
<dbReference type="GO" id="GO:0000977">
    <property type="term" value="F:RNA polymerase II transcription regulatory region sequence-specific DNA binding"/>
    <property type="evidence" value="ECO:0007669"/>
    <property type="project" value="TreeGrafter"/>
</dbReference>
<feature type="compositionally biased region" description="Polar residues" evidence="7">
    <location>
        <begin position="69"/>
        <end position="80"/>
    </location>
</feature>
<keyword evidence="4" id="KW-0238">DNA-binding</keyword>
<dbReference type="AlphaFoldDB" id="A0A3P7NWY2"/>
<sequence length="209" mass="22620">MAKDFNYLCENDFPVTTTAQFLLRGLTSTAPGTIIARRNQVCAARQVILELAEAVGSEKSCAWRGGGQHQNTTPGRLTSLPDTINQHSLTNFNLITHGFGCPTVLGVLNILQRTLAETMRCIDKDYGLQHSNGVAGMPPMEGVSNKQIMSRFLPSSLTQHPPNFLYNNGQLFYPSPPPSQMTGKLPPPAEDQDMTAVAPVPRAGPGRMG</sequence>
<comment type="similarity">
    <text evidence="2">Belongs to the AP-2 family.</text>
</comment>
<dbReference type="PANTHER" id="PTHR10812">
    <property type="entry name" value="TRANSCRIPTION FACTOR AP-2"/>
    <property type="match status" value="1"/>
</dbReference>
<dbReference type="PANTHER" id="PTHR10812:SF17">
    <property type="entry name" value="TRANSCRIPTION FACTOR AP-2, ISOFORM D"/>
    <property type="match status" value="1"/>
</dbReference>
<dbReference type="GO" id="GO:0000981">
    <property type="term" value="F:DNA-binding transcription factor activity, RNA polymerase II-specific"/>
    <property type="evidence" value="ECO:0007669"/>
    <property type="project" value="TreeGrafter"/>
</dbReference>
<evidence type="ECO:0000256" key="2">
    <source>
        <dbReference type="ARBA" id="ARBA00007770"/>
    </source>
</evidence>
<dbReference type="EMBL" id="UYRU01054515">
    <property type="protein sequence ID" value="VDN12692.1"/>
    <property type="molecule type" value="Genomic_DNA"/>
</dbReference>
<dbReference type="InterPro" id="IPR013854">
    <property type="entry name" value="TF_AP2_C"/>
</dbReference>
<evidence type="ECO:0000256" key="4">
    <source>
        <dbReference type="ARBA" id="ARBA00023125"/>
    </source>
</evidence>
<name>A0A3P7NWY2_DIBLA</name>
<keyword evidence="6" id="KW-0539">Nucleus</keyword>
<feature type="domain" description="Transcription factor AP-2 C-terminal" evidence="8">
    <location>
        <begin position="1"/>
        <end position="117"/>
    </location>
</feature>
<accession>A0A3P7NWY2</accession>
<feature type="compositionally biased region" description="Pro residues" evidence="7">
    <location>
        <begin position="175"/>
        <end position="189"/>
    </location>
</feature>
<keyword evidence="10" id="KW-1185">Reference proteome</keyword>
<proteinExistence type="inferred from homology"/>
<dbReference type="GO" id="GO:0042127">
    <property type="term" value="P:regulation of cell population proliferation"/>
    <property type="evidence" value="ECO:0007669"/>
    <property type="project" value="TreeGrafter"/>
</dbReference>
<evidence type="ECO:0000313" key="10">
    <source>
        <dbReference type="Proteomes" id="UP000281553"/>
    </source>
</evidence>
<dbReference type="GO" id="GO:0005634">
    <property type="term" value="C:nucleus"/>
    <property type="evidence" value="ECO:0007669"/>
    <property type="project" value="UniProtKB-SubCell"/>
</dbReference>
<dbReference type="InterPro" id="IPR004979">
    <property type="entry name" value="TF_AP2"/>
</dbReference>
<feature type="region of interest" description="Disordered" evidence="7">
    <location>
        <begin position="175"/>
        <end position="209"/>
    </location>
</feature>
<reference evidence="9 10" key="1">
    <citation type="submission" date="2018-11" db="EMBL/GenBank/DDBJ databases">
        <authorList>
            <consortium name="Pathogen Informatics"/>
        </authorList>
    </citation>
    <scope>NUCLEOTIDE SEQUENCE [LARGE SCALE GENOMIC DNA]</scope>
</reference>
<dbReference type="Pfam" id="PF03299">
    <property type="entry name" value="TF_AP-2"/>
    <property type="match status" value="1"/>
</dbReference>
<organism evidence="9 10">
    <name type="scientific">Dibothriocephalus latus</name>
    <name type="common">Fish tapeworm</name>
    <name type="synonym">Diphyllobothrium latum</name>
    <dbReference type="NCBI Taxonomy" id="60516"/>
    <lineage>
        <taxon>Eukaryota</taxon>
        <taxon>Metazoa</taxon>
        <taxon>Spiralia</taxon>
        <taxon>Lophotrochozoa</taxon>
        <taxon>Platyhelminthes</taxon>
        <taxon>Cestoda</taxon>
        <taxon>Eucestoda</taxon>
        <taxon>Diphyllobothriidea</taxon>
        <taxon>Diphyllobothriidae</taxon>
        <taxon>Dibothriocephalus</taxon>
    </lineage>
</organism>
<feature type="region of interest" description="Disordered" evidence="7">
    <location>
        <begin position="61"/>
        <end position="80"/>
    </location>
</feature>
<keyword evidence="3" id="KW-0805">Transcription regulation</keyword>
<gene>
    <name evidence="9" type="ORF">DILT_LOCUS8523</name>
</gene>
<comment type="subcellular location">
    <subcellularLocation>
        <location evidence="1">Nucleus</location>
    </subcellularLocation>
</comment>
<evidence type="ECO:0000256" key="1">
    <source>
        <dbReference type="ARBA" id="ARBA00004123"/>
    </source>
</evidence>
<evidence type="ECO:0000256" key="6">
    <source>
        <dbReference type="ARBA" id="ARBA00023242"/>
    </source>
</evidence>
<evidence type="ECO:0000313" key="9">
    <source>
        <dbReference type="EMBL" id="VDN12692.1"/>
    </source>
</evidence>
<protein>
    <recommendedName>
        <fullName evidence="8">Transcription factor AP-2 C-terminal domain-containing protein</fullName>
    </recommendedName>
</protein>
<evidence type="ECO:0000256" key="3">
    <source>
        <dbReference type="ARBA" id="ARBA00023015"/>
    </source>
</evidence>
<evidence type="ECO:0000256" key="5">
    <source>
        <dbReference type="ARBA" id="ARBA00023163"/>
    </source>
</evidence>
<evidence type="ECO:0000259" key="8">
    <source>
        <dbReference type="Pfam" id="PF03299"/>
    </source>
</evidence>
<dbReference type="OrthoDB" id="6252992at2759"/>